<proteinExistence type="predicted"/>
<dbReference type="Gramene" id="MELO3C035296.2.1">
    <property type="protein sequence ID" value="MELO3C035296.2.1"/>
    <property type="gene ID" value="MELO3C035296.2"/>
</dbReference>
<accession>A0A9I9EL01</accession>
<dbReference type="AlphaFoldDB" id="A0A9I9EL01"/>
<dbReference type="EnsemblPlants" id="MELO3C035296.2.1">
    <property type="protein sequence ID" value="MELO3C035296.2.1"/>
    <property type="gene ID" value="MELO3C035296.2"/>
</dbReference>
<protein>
    <submittedName>
        <fullName evidence="1">Uncharacterized protein</fullName>
    </submittedName>
</protein>
<evidence type="ECO:0000313" key="1">
    <source>
        <dbReference type="EnsemblPlants" id="MELO3C035296.2.1"/>
    </source>
</evidence>
<sequence length="83" mass="9354">MGASKAPTIRSSITFLAEISIIDPMRLTRSPSLIVISLPKTTIPIFSFSRFKAISFVTVDKFYHFLSLNLLQSINSRNSISYR</sequence>
<organism evidence="1">
    <name type="scientific">Cucumis melo</name>
    <name type="common">Muskmelon</name>
    <dbReference type="NCBI Taxonomy" id="3656"/>
    <lineage>
        <taxon>Eukaryota</taxon>
        <taxon>Viridiplantae</taxon>
        <taxon>Streptophyta</taxon>
        <taxon>Embryophyta</taxon>
        <taxon>Tracheophyta</taxon>
        <taxon>Spermatophyta</taxon>
        <taxon>Magnoliopsida</taxon>
        <taxon>eudicotyledons</taxon>
        <taxon>Gunneridae</taxon>
        <taxon>Pentapetalae</taxon>
        <taxon>rosids</taxon>
        <taxon>fabids</taxon>
        <taxon>Cucurbitales</taxon>
        <taxon>Cucurbitaceae</taxon>
        <taxon>Benincaseae</taxon>
        <taxon>Cucumis</taxon>
    </lineage>
</organism>
<reference evidence="1" key="1">
    <citation type="submission" date="2023-03" db="UniProtKB">
        <authorList>
            <consortium name="EnsemblPlants"/>
        </authorList>
    </citation>
    <scope>IDENTIFICATION</scope>
</reference>
<name>A0A9I9EL01_CUCME</name>